<dbReference type="Gramene" id="OE9A014714T1">
    <property type="protein sequence ID" value="OE9A014714C1"/>
    <property type="gene ID" value="OE9A014714"/>
</dbReference>
<organism evidence="1 2">
    <name type="scientific">Olea europaea subsp. europaea</name>
    <dbReference type="NCBI Taxonomy" id="158383"/>
    <lineage>
        <taxon>Eukaryota</taxon>
        <taxon>Viridiplantae</taxon>
        <taxon>Streptophyta</taxon>
        <taxon>Embryophyta</taxon>
        <taxon>Tracheophyta</taxon>
        <taxon>Spermatophyta</taxon>
        <taxon>Magnoliopsida</taxon>
        <taxon>eudicotyledons</taxon>
        <taxon>Gunneridae</taxon>
        <taxon>Pentapetalae</taxon>
        <taxon>asterids</taxon>
        <taxon>lamiids</taxon>
        <taxon>Lamiales</taxon>
        <taxon>Oleaceae</taxon>
        <taxon>Oleeae</taxon>
        <taxon>Olea</taxon>
    </lineage>
</organism>
<proteinExistence type="predicted"/>
<dbReference type="EMBL" id="CACTIH010002541">
    <property type="protein sequence ID" value="CAA2976756.1"/>
    <property type="molecule type" value="Genomic_DNA"/>
</dbReference>
<evidence type="ECO:0000313" key="1">
    <source>
        <dbReference type="EMBL" id="CAA2976756.1"/>
    </source>
</evidence>
<name>A0A8S0RD21_OLEEU</name>
<gene>
    <name evidence="1" type="ORF">OLEA9_A014714</name>
</gene>
<sequence length="278" mass="31631">MRNGWSIRHWIHIVPTTISHWVVTGGYCEQNRTKADKMSVRHGHAVRARWPLRTDIYDVIARFYSDQFVWHTLPCSAISQTTGRNIYDIDVVRDKKGASKGGAQYQHLLYGTAGFILRQHRGLAIASRDVEQMSATEWQVGSQTKRETLYTEIQERRQVEKNDSVRSAGGRPMATNDWLNPESMRASIHRLSRLRIERGGRVCRAARLAPQPPAGVVCRVSCYAGVLVSYILLRGFILTSNLPPAMRDVVCEIISHATDIPDPTPAELKRFVQRLKNW</sequence>
<accession>A0A8S0RD21</accession>
<dbReference type="AlphaFoldDB" id="A0A8S0RD21"/>
<dbReference type="Proteomes" id="UP000594638">
    <property type="component" value="Unassembled WGS sequence"/>
</dbReference>
<comment type="caution">
    <text evidence="1">The sequence shown here is derived from an EMBL/GenBank/DDBJ whole genome shotgun (WGS) entry which is preliminary data.</text>
</comment>
<evidence type="ECO:0000313" key="2">
    <source>
        <dbReference type="Proteomes" id="UP000594638"/>
    </source>
</evidence>
<protein>
    <submittedName>
        <fullName evidence="1">Uncharacterized protein</fullName>
    </submittedName>
</protein>
<reference evidence="1 2" key="1">
    <citation type="submission" date="2019-12" db="EMBL/GenBank/DDBJ databases">
        <authorList>
            <person name="Alioto T."/>
            <person name="Alioto T."/>
            <person name="Gomez Garrido J."/>
        </authorList>
    </citation>
    <scope>NUCLEOTIDE SEQUENCE [LARGE SCALE GENOMIC DNA]</scope>
</reference>
<keyword evidence="2" id="KW-1185">Reference proteome</keyword>